<dbReference type="Proteomes" id="UP000248553">
    <property type="component" value="Unassembled WGS sequence"/>
</dbReference>
<evidence type="ECO:0000313" key="2">
    <source>
        <dbReference type="EMBL" id="RAK63452.1"/>
    </source>
</evidence>
<feature type="signal peptide" evidence="1">
    <location>
        <begin position="1"/>
        <end position="20"/>
    </location>
</feature>
<keyword evidence="3" id="KW-1185">Reference proteome</keyword>
<name>A0A328B7T9_9BACT</name>
<evidence type="ECO:0008006" key="4">
    <source>
        <dbReference type="Google" id="ProtNLM"/>
    </source>
</evidence>
<dbReference type="AlphaFoldDB" id="A0A328B7T9"/>
<comment type="caution">
    <text evidence="2">The sequence shown here is derived from an EMBL/GenBank/DDBJ whole genome shotgun (WGS) entry which is preliminary data.</text>
</comment>
<accession>A0A328B7T9</accession>
<gene>
    <name evidence="2" type="ORF">DLM85_20825</name>
</gene>
<dbReference type="EMBL" id="QHKM01000009">
    <property type="protein sequence ID" value="RAK63452.1"/>
    <property type="molecule type" value="Genomic_DNA"/>
</dbReference>
<protein>
    <recommendedName>
        <fullName evidence="4">DUF4377 domain-containing protein</fullName>
    </recommendedName>
</protein>
<evidence type="ECO:0000313" key="3">
    <source>
        <dbReference type="Proteomes" id="UP000248553"/>
    </source>
</evidence>
<feature type="chain" id="PRO_5016320931" description="DUF4377 domain-containing protein" evidence="1">
    <location>
        <begin position="21"/>
        <end position="117"/>
    </location>
</feature>
<dbReference type="PROSITE" id="PS51257">
    <property type="entry name" value="PROKAR_LIPOPROTEIN"/>
    <property type="match status" value="1"/>
</dbReference>
<proteinExistence type="predicted"/>
<keyword evidence="1" id="KW-0732">Signal</keyword>
<reference evidence="3" key="1">
    <citation type="submission" date="2018-05" db="EMBL/GenBank/DDBJ databases">
        <authorList>
            <person name="Nie L."/>
        </authorList>
    </citation>
    <scope>NUCLEOTIDE SEQUENCE [LARGE SCALE GENOMIC DNA]</scope>
    <source>
        <strain evidence="3">NL</strain>
    </source>
</reference>
<dbReference type="OrthoDB" id="1123393at2"/>
<evidence type="ECO:0000256" key="1">
    <source>
        <dbReference type="SAM" id="SignalP"/>
    </source>
</evidence>
<sequence>MTRRLLTLLAAVALVPLALSCQDSQNEPNPDCKTVATIRNLTGLDGCGFVLELADGKRLEPHGELWQHYAKHDGERVTISYVNEPAASICMVGEGVKLTCIQIQVGWCGTPAANQGR</sequence>
<organism evidence="2 3">
    <name type="scientific">Hymenobacter edaphi</name>
    <dbReference type="NCBI Taxonomy" id="2211146"/>
    <lineage>
        <taxon>Bacteria</taxon>
        <taxon>Pseudomonadati</taxon>
        <taxon>Bacteroidota</taxon>
        <taxon>Cytophagia</taxon>
        <taxon>Cytophagales</taxon>
        <taxon>Hymenobacteraceae</taxon>
        <taxon>Hymenobacter</taxon>
    </lineage>
</organism>
<dbReference type="RefSeq" id="WP_111480114.1">
    <property type="nucleotide sequence ID" value="NZ_QHKM01000009.1"/>
</dbReference>